<evidence type="ECO:0008006" key="4">
    <source>
        <dbReference type="Google" id="ProtNLM"/>
    </source>
</evidence>
<dbReference type="AlphaFoldDB" id="A0A1I2BK98"/>
<sequence>MKHIILTLLMIFAPMPLVAGAVAVEPAYYCAKISSGDQITSKGQKLQDAGAILQQDRANYHRFNLRDFGDQLDPIFADPAVRAQIPRLLAASQTPGSVLREIEKGTPDICVDVSGKAMTVTLAAPAAERPVAGADSYPFEGRWSCEVAEFTFTSSTYNNGSENLPIREIQEGSDGSYTLMFDDDYMITLSGFTGSAMGWFSHSSQDNFLCQKL</sequence>
<evidence type="ECO:0000313" key="3">
    <source>
        <dbReference type="Proteomes" id="UP000198977"/>
    </source>
</evidence>
<dbReference type="Proteomes" id="UP000198977">
    <property type="component" value="Unassembled WGS sequence"/>
</dbReference>
<organism evidence="2 3">
    <name type="scientific">Sulfitobacter brevis</name>
    <dbReference type="NCBI Taxonomy" id="74348"/>
    <lineage>
        <taxon>Bacteria</taxon>
        <taxon>Pseudomonadati</taxon>
        <taxon>Pseudomonadota</taxon>
        <taxon>Alphaproteobacteria</taxon>
        <taxon>Rhodobacterales</taxon>
        <taxon>Roseobacteraceae</taxon>
        <taxon>Sulfitobacter</taxon>
    </lineage>
</organism>
<feature type="signal peptide" evidence="1">
    <location>
        <begin position="1"/>
        <end position="19"/>
    </location>
</feature>
<gene>
    <name evidence="2" type="ORF">SAMN04488523_108109</name>
</gene>
<dbReference type="RefSeq" id="WP_093924142.1">
    <property type="nucleotide sequence ID" value="NZ_FOMW01000008.1"/>
</dbReference>
<proteinExistence type="predicted"/>
<dbReference type="STRING" id="74348.SAMN04488523_108109"/>
<reference evidence="2 3" key="1">
    <citation type="submission" date="2016-10" db="EMBL/GenBank/DDBJ databases">
        <authorList>
            <person name="de Groot N.N."/>
        </authorList>
    </citation>
    <scope>NUCLEOTIDE SEQUENCE [LARGE SCALE GENOMIC DNA]</scope>
    <source>
        <strain evidence="2 3">DSM 11443</strain>
    </source>
</reference>
<feature type="chain" id="PRO_5011738775" description="YARHG domain-containing protein" evidence="1">
    <location>
        <begin position="20"/>
        <end position="213"/>
    </location>
</feature>
<keyword evidence="3" id="KW-1185">Reference proteome</keyword>
<name>A0A1I2BK98_9RHOB</name>
<keyword evidence="1" id="KW-0732">Signal</keyword>
<evidence type="ECO:0000256" key="1">
    <source>
        <dbReference type="SAM" id="SignalP"/>
    </source>
</evidence>
<protein>
    <recommendedName>
        <fullName evidence="4">YARHG domain-containing protein</fullName>
    </recommendedName>
</protein>
<dbReference type="EMBL" id="FOMW01000008">
    <property type="protein sequence ID" value="SFE55693.1"/>
    <property type="molecule type" value="Genomic_DNA"/>
</dbReference>
<evidence type="ECO:0000313" key="2">
    <source>
        <dbReference type="EMBL" id="SFE55693.1"/>
    </source>
</evidence>
<dbReference type="OrthoDB" id="8453064at2"/>
<accession>A0A1I2BK98</accession>